<dbReference type="PANTHER" id="PTHR23003">
    <property type="entry name" value="RNA RECOGNITION MOTIF RRM DOMAIN CONTAINING PROTEIN"/>
    <property type="match status" value="1"/>
</dbReference>
<proteinExistence type="predicted"/>
<dbReference type="SUPFAM" id="SSF54928">
    <property type="entry name" value="RNA-binding domain, RBD"/>
    <property type="match status" value="1"/>
</dbReference>
<dbReference type="GO" id="GO:0005634">
    <property type="term" value="C:nucleus"/>
    <property type="evidence" value="ECO:0007669"/>
    <property type="project" value="TreeGrafter"/>
</dbReference>
<dbReference type="InterPro" id="IPR000504">
    <property type="entry name" value="RRM_dom"/>
</dbReference>
<dbReference type="AlphaFoldDB" id="A0A0C3PXL0"/>
<dbReference type="Pfam" id="PF00076">
    <property type="entry name" value="RRM_1"/>
    <property type="match status" value="1"/>
</dbReference>
<evidence type="ECO:0000256" key="1">
    <source>
        <dbReference type="ARBA" id="ARBA00022884"/>
    </source>
</evidence>
<evidence type="ECO:0000259" key="4">
    <source>
        <dbReference type="PROSITE" id="PS50102"/>
    </source>
</evidence>
<feature type="region of interest" description="Disordered" evidence="3">
    <location>
        <begin position="1"/>
        <end position="31"/>
    </location>
</feature>
<feature type="domain" description="RRM" evidence="4">
    <location>
        <begin position="52"/>
        <end position="141"/>
    </location>
</feature>
<accession>A0A0C3PXL0</accession>
<dbReference type="EMBL" id="KN840438">
    <property type="protein sequence ID" value="KIP12873.1"/>
    <property type="molecule type" value="Genomic_DNA"/>
</dbReference>
<protein>
    <recommendedName>
        <fullName evidence="4">RRM domain-containing protein</fullName>
    </recommendedName>
</protein>
<evidence type="ECO:0000256" key="2">
    <source>
        <dbReference type="PROSITE-ProRule" id="PRU00176"/>
    </source>
</evidence>
<evidence type="ECO:0000313" key="6">
    <source>
        <dbReference type="Proteomes" id="UP000053257"/>
    </source>
</evidence>
<sequence length="233" mass="25824">MVETESAYRGKHAGSNVKGKCGSNPPCVPGKFKESVRMQQKQQQIQVRPPPGEVYVGNLDPRISTAEIRKLFGMFGTVTLASIRVASGSPTREAIRPSKTDVLGTYGVVTFTSFLDAVRAAKHLNGFEFRGRSLVVTRNLSQLPERKALISREIKRIERQVPNESFSHMVWGKAVSLTATVANRLTAQPTLTLTDSADRLDRGDESTMCDVWMRAEQIVRQAKAEEEAEAYKI</sequence>
<gene>
    <name evidence="5" type="ORF">PHLGIDRAFT_113460</name>
</gene>
<evidence type="ECO:0000256" key="3">
    <source>
        <dbReference type="SAM" id="MobiDB-lite"/>
    </source>
</evidence>
<keyword evidence="6" id="KW-1185">Reference proteome</keyword>
<organism evidence="5 6">
    <name type="scientific">Phlebiopsis gigantea (strain 11061_1 CR5-6)</name>
    <name type="common">White-rot fungus</name>
    <name type="synonym">Peniophora gigantea</name>
    <dbReference type="NCBI Taxonomy" id="745531"/>
    <lineage>
        <taxon>Eukaryota</taxon>
        <taxon>Fungi</taxon>
        <taxon>Dikarya</taxon>
        <taxon>Basidiomycota</taxon>
        <taxon>Agaricomycotina</taxon>
        <taxon>Agaricomycetes</taxon>
        <taxon>Polyporales</taxon>
        <taxon>Phanerochaetaceae</taxon>
        <taxon>Phlebiopsis</taxon>
    </lineage>
</organism>
<dbReference type="CDD" id="cd00590">
    <property type="entry name" value="RRM_SF"/>
    <property type="match status" value="1"/>
</dbReference>
<dbReference type="PROSITE" id="PS50102">
    <property type="entry name" value="RRM"/>
    <property type="match status" value="1"/>
</dbReference>
<dbReference type="InterPro" id="IPR012677">
    <property type="entry name" value="Nucleotide-bd_a/b_plait_sf"/>
</dbReference>
<dbReference type="SMART" id="SM00360">
    <property type="entry name" value="RRM"/>
    <property type="match status" value="1"/>
</dbReference>
<dbReference type="Proteomes" id="UP000053257">
    <property type="component" value="Unassembled WGS sequence"/>
</dbReference>
<reference evidence="5 6" key="1">
    <citation type="journal article" date="2014" name="PLoS Genet.">
        <title>Analysis of the Phlebiopsis gigantea genome, transcriptome and secretome provides insight into its pioneer colonization strategies of wood.</title>
        <authorList>
            <person name="Hori C."/>
            <person name="Ishida T."/>
            <person name="Igarashi K."/>
            <person name="Samejima M."/>
            <person name="Suzuki H."/>
            <person name="Master E."/>
            <person name="Ferreira P."/>
            <person name="Ruiz-Duenas F.J."/>
            <person name="Held B."/>
            <person name="Canessa P."/>
            <person name="Larrondo L.F."/>
            <person name="Schmoll M."/>
            <person name="Druzhinina I.S."/>
            <person name="Kubicek C.P."/>
            <person name="Gaskell J.A."/>
            <person name="Kersten P."/>
            <person name="St John F."/>
            <person name="Glasner J."/>
            <person name="Sabat G."/>
            <person name="Splinter BonDurant S."/>
            <person name="Syed K."/>
            <person name="Yadav J."/>
            <person name="Mgbeahuruike A.C."/>
            <person name="Kovalchuk A."/>
            <person name="Asiegbu F.O."/>
            <person name="Lackner G."/>
            <person name="Hoffmeister D."/>
            <person name="Rencoret J."/>
            <person name="Gutierrez A."/>
            <person name="Sun H."/>
            <person name="Lindquist E."/>
            <person name="Barry K."/>
            <person name="Riley R."/>
            <person name="Grigoriev I.V."/>
            <person name="Henrissat B."/>
            <person name="Kues U."/>
            <person name="Berka R.M."/>
            <person name="Martinez A.T."/>
            <person name="Covert S.F."/>
            <person name="Blanchette R.A."/>
            <person name="Cullen D."/>
        </authorList>
    </citation>
    <scope>NUCLEOTIDE SEQUENCE [LARGE SCALE GENOMIC DNA]</scope>
    <source>
        <strain evidence="5 6">11061_1 CR5-6</strain>
    </source>
</reference>
<keyword evidence="1 2" id="KW-0694">RNA-binding</keyword>
<dbReference type="OrthoDB" id="4726at2759"/>
<dbReference type="GO" id="GO:0005737">
    <property type="term" value="C:cytoplasm"/>
    <property type="evidence" value="ECO:0007669"/>
    <property type="project" value="TreeGrafter"/>
</dbReference>
<dbReference type="HOGENOM" id="CLU_1190271_0_0_1"/>
<evidence type="ECO:0000313" key="5">
    <source>
        <dbReference type="EMBL" id="KIP12873.1"/>
    </source>
</evidence>
<name>A0A0C3PXL0_PHLG1</name>
<dbReference type="InterPro" id="IPR035979">
    <property type="entry name" value="RBD_domain_sf"/>
</dbReference>
<dbReference type="InterPro" id="IPR050374">
    <property type="entry name" value="RRT5_SRSF_SR"/>
</dbReference>
<dbReference type="Gene3D" id="3.30.70.330">
    <property type="match status" value="1"/>
</dbReference>
<dbReference type="GO" id="GO:0003729">
    <property type="term" value="F:mRNA binding"/>
    <property type="evidence" value="ECO:0007669"/>
    <property type="project" value="TreeGrafter"/>
</dbReference>